<evidence type="ECO:0000256" key="2">
    <source>
        <dbReference type="ARBA" id="ARBA00022692"/>
    </source>
</evidence>
<dbReference type="RefSeq" id="WP_349297965.1">
    <property type="nucleotide sequence ID" value="NZ_JBEDNQ010000004.1"/>
</dbReference>
<feature type="transmembrane region" description="Helical" evidence="5">
    <location>
        <begin position="96"/>
        <end position="117"/>
    </location>
</feature>
<keyword evidence="2 5" id="KW-0812">Transmembrane</keyword>
<keyword evidence="4 5" id="KW-0472">Membrane</keyword>
<dbReference type="Pfam" id="PF02674">
    <property type="entry name" value="Colicin_V"/>
    <property type="match status" value="1"/>
</dbReference>
<feature type="transmembrane region" description="Helical" evidence="5">
    <location>
        <begin position="30"/>
        <end position="47"/>
    </location>
</feature>
<comment type="caution">
    <text evidence="6">The sequence shown here is derived from an EMBL/GenBank/DDBJ whole genome shotgun (WGS) entry which is preliminary data.</text>
</comment>
<dbReference type="InterPro" id="IPR003825">
    <property type="entry name" value="Colicin-V_CvpA"/>
</dbReference>
<gene>
    <name evidence="6" type="ORF">WIS52_10400</name>
</gene>
<feature type="transmembrane region" description="Helical" evidence="5">
    <location>
        <begin position="6"/>
        <end position="23"/>
    </location>
</feature>
<accession>A0ABV1K8T8</accession>
<keyword evidence="3 5" id="KW-1133">Transmembrane helix</keyword>
<evidence type="ECO:0000256" key="4">
    <source>
        <dbReference type="ARBA" id="ARBA00023136"/>
    </source>
</evidence>
<sequence>MTLLDVIVLIVVIAAAIGGFRRLGGVARAGRLLGLVVGAGIGAAWGSHLARVGETAGSAWLLGLLGILAGLLVGSVVGGFLGGLVSRLLERAHLSLLDRAVGAIAGAAAALLVMWLVSWVVPAVVGPQALAPVTTLVDALGGHSRVLASVSQVLPSTTAAARDVVDAARPPAT</sequence>
<dbReference type="EMBL" id="JBEDNQ010000004">
    <property type="protein sequence ID" value="MEQ3550883.1"/>
    <property type="molecule type" value="Genomic_DNA"/>
</dbReference>
<evidence type="ECO:0000256" key="1">
    <source>
        <dbReference type="ARBA" id="ARBA00004141"/>
    </source>
</evidence>
<evidence type="ECO:0000313" key="6">
    <source>
        <dbReference type="EMBL" id="MEQ3550883.1"/>
    </source>
</evidence>
<proteinExistence type="predicted"/>
<evidence type="ECO:0000256" key="3">
    <source>
        <dbReference type="ARBA" id="ARBA00022989"/>
    </source>
</evidence>
<dbReference type="Proteomes" id="UP001494902">
    <property type="component" value="Unassembled WGS sequence"/>
</dbReference>
<name>A0ABV1K8T8_9PSEU</name>
<keyword evidence="7" id="KW-1185">Reference proteome</keyword>
<protein>
    <submittedName>
        <fullName evidence="6">CvpA family protein</fullName>
    </submittedName>
</protein>
<organism evidence="6 7">
    <name type="scientific">Pseudonocardia nematodicida</name>
    <dbReference type="NCBI Taxonomy" id="1206997"/>
    <lineage>
        <taxon>Bacteria</taxon>
        <taxon>Bacillati</taxon>
        <taxon>Actinomycetota</taxon>
        <taxon>Actinomycetes</taxon>
        <taxon>Pseudonocardiales</taxon>
        <taxon>Pseudonocardiaceae</taxon>
        <taxon>Pseudonocardia</taxon>
    </lineage>
</organism>
<feature type="transmembrane region" description="Helical" evidence="5">
    <location>
        <begin position="59"/>
        <end position="84"/>
    </location>
</feature>
<reference evidence="6 7" key="1">
    <citation type="submission" date="2024-03" db="EMBL/GenBank/DDBJ databases">
        <title>Draft genome sequence of Pseudonocardia nematodicida JCM 31783.</title>
        <authorList>
            <person name="Butdee W."/>
            <person name="Duangmal K."/>
        </authorList>
    </citation>
    <scope>NUCLEOTIDE SEQUENCE [LARGE SCALE GENOMIC DNA]</scope>
    <source>
        <strain evidence="6 7">JCM 31783</strain>
    </source>
</reference>
<evidence type="ECO:0000313" key="7">
    <source>
        <dbReference type="Proteomes" id="UP001494902"/>
    </source>
</evidence>
<evidence type="ECO:0000256" key="5">
    <source>
        <dbReference type="SAM" id="Phobius"/>
    </source>
</evidence>
<comment type="subcellular location">
    <subcellularLocation>
        <location evidence="1">Membrane</location>
        <topology evidence="1">Multi-pass membrane protein</topology>
    </subcellularLocation>
</comment>